<evidence type="ECO:0000313" key="3">
    <source>
        <dbReference type="Proteomes" id="UP001175211"/>
    </source>
</evidence>
<keyword evidence="3" id="KW-1185">Reference proteome</keyword>
<dbReference type="GO" id="GO:0016787">
    <property type="term" value="F:hydrolase activity"/>
    <property type="evidence" value="ECO:0007669"/>
    <property type="project" value="UniProtKB-KW"/>
</dbReference>
<name>A0AA39TY45_ARMTA</name>
<sequence>MSTPNSQLVPSKDGALIYANASGDPTKPCLVFVHGLALSGAVFDNIFAKSKLTENFYLVRYDIRGHGRSTMPESLDDYSSEIFAEDYKAVARAFKIEKPIFVGWNFGCTIVCDIAAHLPKDTLTGVVYLAALPFIGPIMGHVGTSTVLGLLPGLFNTDDVNLNAKTTIDFVDSLFADPKNVPFSFKTSCIGSALLQPPKVFKNVLSRPQNPEKLYELGKEGLPMLVLNGTADQQVRGNIVAEEMRPYYKNLEVHMVEGGSHALFYDNEAEVVDSISAFASRVCISK</sequence>
<dbReference type="GO" id="GO:0016020">
    <property type="term" value="C:membrane"/>
    <property type="evidence" value="ECO:0007669"/>
    <property type="project" value="TreeGrafter"/>
</dbReference>
<dbReference type="SUPFAM" id="SSF53474">
    <property type="entry name" value="alpha/beta-Hydrolases"/>
    <property type="match status" value="1"/>
</dbReference>
<accession>A0AA39TY45</accession>
<dbReference type="InterPro" id="IPR029058">
    <property type="entry name" value="AB_hydrolase_fold"/>
</dbReference>
<evidence type="ECO:0000313" key="2">
    <source>
        <dbReference type="EMBL" id="KAK0462840.1"/>
    </source>
</evidence>
<dbReference type="Pfam" id="PF00561">
    <property type="entry name" value="Abhydrolase_1"/>
    <property type="match status" value="1"/>
</dbReference>
<protein>
    <submittedName>
        <fullName evidence="2">Alpha/Beta hydrolase protein</fullName>
    </submittedName>
</protein>
<dbReference type="Gene3D" id="3.40.50.1820">
    <property type="entry name" value="alpha/beta hydrolase"/>
    <property type="match status" value="1"/>
</dbReference>
<proteinExistence type="predicted"/>
<dbReference type="AlphaFoldDB" id="A0AA39TY45"/>
<dbReference type="PANTHER" id="PTHR43798:SF33">
    <property type="entry name" value="HYDROLASE, PUTATIVE (AFU_ORTHOLOGUE AFUA_2G14860)-RELATED"/>
    <property type="match status" value="1"/>
</dbReference>
<organism evidence="2 3">
    <name type="scientific">Armillaria tabescens</name>
    <name type="common">Ringless honey mushroom</name>
    <name type="synonym">Agaricus tabescens</name>
    <dbReference type="NCBI Taxonomy" id="1929756"/>
    <lineage>
        <taxon>Eukaryota</taxon>
        <taxon>Fungi</taxon>
        <taxon>Dikarya</taxon>
        <taxon>Basidiomycota</taxon>
        <taxon>Agaricomycotina</taxon>
        <taxon>Agaricomycetes</taxon>
        <taxon>Agaricomycetidae</taxon>
        <taxon>Agaricales</taxon>
        <taxon>Marasmiineae</taxon>
        <taxon>Physalacriaceae</taxon>
        <taxon>Desarmillaria</taxon>
    </lineage>
</organism>
<dbReference type="PANTHER" id="PTHR43798">
    <property type="entry name" value="MONOACYLGLYCEROL LIPASE"/>
    <property type="match status" value="1"/>
</dbReference>
<dbReference type="GeneID" id="85349576"/>
<dbReference type="InterPro" id="IPR000073">
    <property type="entry name" value="AB_hydrolase_1"/>
</dbReference>
<dbReference type="InterPro" id="IPR050266">
    <property type="entry name" value="AB_hydrolase_sf"/>
</dbReference>
<gene>
    <name evidence="2" type="ORF">EV420DRAFT_1140473</name>
</gene>
<dbReference type="EMBL" id="JAUEPS010000008">
    <property type="protein sequence ID" value="KAK0462840.1"/>
    <property type="molecule type" value="Genomic_DNA"/>
</dbReference>
<feature type="domain" description="AB hydrolase-1" evidence="1">
    <location>
        <begin position="29"/>
        <end position="266"/>
    </location>
</feature>
<dbReference type="Proteomes" id="UP001175211">
    <property type="component" value="Unassembled WGS sequence"/>
</dbReference>
<reference evidence="2" key="1">
    <citation type="submission" date="2023-06" db="EMBL/GenBank/DDBJ databases">
        <authorList>
            <consortium name="Lawrence Berkeley National Laboratory"/>
            <person name="Ahrendt S."/>
            <person name="Sahu N."/>
            <person name="Indic B."/>
            <person name="Wong-Bajracharya J."/>
            <person name="Merenyi Z."/>
            <person name="Ke H.-M."/>
            <person name="Monk M."/>
            <person name="Kocsube S."/>
            <person name="Drula E."/>
            <person name="Lipzen A."/>
            <person name="Balint B."/>
            <person name="Henrissat B."/>
            <person name="Andreopoulos B."/>
            <person name="Martin F.M."/>
            <person name="Harder C.B."/>
            <person name="Rigling D."/>
            <person name="Ford K.L."/>
            <person name="Foster G.D."/>
            <person name="Pangilinan J."/>
            <person name="Papanicolaou A."/>
            <person name="Barry K."/>
            <person name="LaButti K."/>
            <person name="Viragh M."/>
            <person name="Koriabine M."/>
            <person name="Yan M."/>
            <person name="Riley R."/>
            <person name="Champramary S."/>
            <person name="Plett K.L."/>
            <person name="Tsai I.J."/>
            <person name="Slot J."/>
            <person name="Sipos G."/>
            <person name="Plett J."/>
            <person name="Nagy L.G."/>
            <person name="Grigoriev I.V."/>
        </authorList>
    </citation>
    <scope>NUCLEOTIDE SEQUENCE</scope>
    <source>
        <strain evidence="2">CCBAS 213</strain>
    </source>
</reference>
<evidence type="ECO:0000259" key="1">
    <source>
        <dbReference type="Pfam" id="PF00561"/>
    </source>
</evidence>
<dbReference type="RefSeq" id="XP_060334306.1">
    <property type="nucleotide sequence ID" value="XM_060466028.1"/>
</dbReference>
<keyword evidence="2" id="KW-0378">Hydrolase</keyword>
<comment type="caution">
    <text evidence="2">The sequence shown here is derived from an EMBL/GenBank/DDBJ whole genome shotgun (WGS) entry which is preliminary data.</text>
</comment>